<dbReference type="PANTHER" id="PTHR30203:SF24">
    <property type="entry name" value="BLR4935 PROTEIN"/>
    <property type="match status" value="1"/>
</dbReference>
<gene>
    <name evidence="1" type="ORF">SAMN05660750_01311</name>
</gene>
<protein>
    <submittedName>
        <fullName evidence="1">Outer membrane protein TolC</fullName>
    </submittedName>
</protein>
<accession>A0A1T5CC75</accession>
<dbReference type="GO" id="GO:0015562">
    <property type="term" value="F:efflux transmembrane transporter activity"/>
    <property type="evidence" value="ECO:0007669"/>
    <property type="project" value="InterPro"/>
</dbReference>
<dbReference type="Proteomes" id="UP000190130">
    <property type="component" value="Unassembled WGS sequence"/>
</dbReference>
<dbReference type="AlphaFoldDB" id="A0A1T5CC75"/>
<dbReference type="EMBL" id="FUYX01000003">
    <property type="protein sequence ID" value="SKB57162.1"/>
    <property type="molecule type" value="Genomic_DNA"/>
</dbReference>
<name>A0A1T5CC75_9HYPH</name>
<dbReference type="InterPro" id="IPR010131">
    <property type="entry name" value="MdtP/NodT-like"/>
</dbReference>
<dbReference type="OrthoDB" id="237412at2"/>
<organism evidence="1 2">
    <name type="scientific">Bosea thiooxidans</name>
    <dbReference type="NCBI Taxonomy" id="53254"/>
    <lineage>
        <taxon>Bacteria</taxon>
        <taxon>Pseudomonadati</taxon>
        <taxon>Pseudomonadota</taxon>
        <taxon>Alphaproteobacteria</taxon>
        <taxon>Hyphomicrobiales</taxon>
        <taxon>Boseaceae</taxon>
        <taxon>Bosea</taxon>
    </lineage>
</organism>
<sequence>MTPACPIASHHGSAALREKPVLTATTISTRRAFRFGLLAGAAILLGGCASFSPDGGLSSVQAISYSELGKDVVKIGDDQAALTAKARVDQLLRKPLTADAAVQVALLNNRGLQAAFNELGIAEAQMVAASLPPNPTFGISKLSGRFELEIERQIAGSLFALVTLPARAEIAGDRFRAAQLRTAEAVLKLAADTRRQYYRAVAANVQAGFFQQAKASSDAASELLKRLGESGGVNKIDQAREFAFEAELTVQLAQARQQQRQERERLVRQLGLWGDELKFRLPETLPALPRLQSAKAIEAEALRKRIDIQIARADLDALAKSLGLTQATRFVNDVDLLGRRTYDRGRVINDHGHVEREASRSRTLELEIEIPIYDFGQSKVVLAEQTYMQAANRLAEKAVNARSEAREAYTSYRANHDITRQYQNNVLPLRKIIQDQSLLQYSGMLNDVTDLIADARSRILSNVAAINARRDFWIAHTDFKHALIGGGSAGGGATVTAAAGDGDAGGGH</sequence>
<evidence type="ECO:0000313" key="2">
    <source>
        <dbReference type="Proteomes" id="UP000190130"/>
    </source>
</evidence>
<evidence type="ECO:0000313" key="1">
    <source>
        <dbReference type="EMBL" id="SKB57162.1"/>
    </source>
</evidence>
<dbReference type="Gene3D" id="1.20.1600.10">
    <property type="entry name" value="Outer membrane efflux proteins (OEP)"/>
    <property type="match status" value="1"/>
</dbReference>
<proteinExistence type="predicted"/>
<dbReference type="PANTHER" id="PTHR30203">
    <property type="entry name" value="OUTER MEMBRANE CATION EFFLUX PROTEIN"/>
    <property type="match status" value="1"/>
</dbReference>
<reference evidence="1 2" key="1">
    <citation type="submission" date="2017-02" db="EMBL/GenBank/DDBJ databases">
        <authorList>
            <person name="Peterson S.W."/>
        </authorList>
    </citation>
    <scope>NUCLEOTIDE SEQUENCE [LARGE SCALE GENOMIC DNA]</scope>
    <source>
        <strain evidence="1 2">DSM 9653</strain>
    </source>
</reference>
<dbReference type="SUPFAM" id="SSF56954">
    <property type="entry name" value="Outer membrane efflux proteins (OEP)"/>
    <property type="match status" value="1"/>
</dbReference>